<dbReference type="STRING" id="566551.HMPREF0201_03318"/>
<organism evidence="5 6">
    <name type="scientific">Cedecea davisae DSM 4568</name>
    <dbReference type="NCBI Taxonomy" id="566551"/>
    <lineage>
        <taxon>Bacteria</taxon>
        <taxon>Pseudomonadati</taxon>
        <taxon>Pseudomonadota</taxon>
        <taxon>Gammaproteobacteria</taxon>
        <taxon>Enterobacterales</taxon>
        <taxon>Enterobacteriaceae</taxon>
        <taxon>Cedecea</taxon>
    </lineage>
</organism>
<reference evidence="5 6" key="1">
    <citation type="submission" date="2013-04" db="EMBL/GenBank/DDBJ databases">
        <authorList>
            <person name="Weinstock G."/>
            <person name="Sodergren E."/>
            <person name="Lobos E.A."/>
            <person name="Fulton L."/>
            <person name="Fulton R."/>
            <person name="Courtney L."/>
            <person name="Fronick C."/>
            <person name="O'Laughlin M."/>
            <person name="Godfrey J."/>
            <person name="Wilson R.M."/>
            <person name="Miner T."/>
            <person name="Farmer C."/>
            <person name="Delehaunty K."/>
            <person name="Cordes M."/>
            <person name="Minx P."/>
            <person name="Tomlinson C."/>
            <person name="Chen J."/>
            <person name="Wollam A."/>
            <person name="Pepin K.H."/>
            <person name="Palsikar V.B."/>
            <person name="Zhang X."/>
            <person name="Suruliraj S."/>
            <person name="Perna N.T."/>
            <person name="Plunkett G."/>
            <person name="Warren W."/>
            <person name="Mitreva M."/>
            <person name="Mardis E.R."/>
            <person name="Wilson R.K."/>
        </authorList>
    </citation>
    <scope>NUCLEOTIDE SEQUENCE [LARGE SCALE GENOMIC DNA]</scope>
    <source>
        <strain evidence="5 6">DSM 4568</strain>
    </source>
</reference>
<dbReference type="AlphaFoldDB" id="S3INH1"/>
<comment type="subcellular location">
    <subcellularLocation>
        <location evidence="1 4">Cytoplasm</location>
    </subcellularLocation>
</comment>
<gene>
    <name evidence="4" type="primary">napD</name>
    <name evidence="5" type="ORF">HMPREF0201_03318</name>
</gene>
<keyword evidence="3 4" id="KW-0143">Chaperone</keyword>
<dbReference type="RefSeq" id="WP_016537587.1">
    <property type="nucleotide sequence ID" value="NZ_KE161030.1"/>
</dbReference>
<comment type="subunit">
    <text evidence="4">Interacts with the cytoplasmic NapA precursor.</text>
</comment>
<dbReference type="Gene3D" id="3.30.70.920">
    <property type="match status" value="1"/>
</dbReference>
<protein>
    <recommendedName>
        <fullName evidence="4">Chaperone NapD</fullName>
    </recommendedName>
    <alternativeName>
        <fullName evidence="4">NapA signal peptide-binding chaperone NapD</fullName>
    </alternativeName>
</protein>
<dbReference type="NCBIfam" id="NF007840">
    <property type="entry name" value="PRK10553.1"/>
    <property type="match status" value="1"/>
</dbReference>
<dbReference type="HAMAP" id="MF_02200">
    <property type="entry name" value="NapD"/>
    <property type="match status" value="1"/>
</dbReference>
<comment type="function">
    <text evidence="4">Chaperone for NapA, the catalytic subunit of the periplasmic nitrate reductase. It binds directly and specifically to the twin-arginine signal peptide of NapA, preventing premature interaction with the Tat translocase and premature export.</text>
</comment>
<dbReference type="Pfam" id="PF03927">
    <property type="entry name" value="NapD"/>
    <property type="match status" value="1"/>
</dbReference>
<name>S3INH1_9ENTR</name>
<evidence type="ECO:0000256" key="1">
    <source>
        <dbReference type="ARBA" id="ARBA00004496"/>
    </source>
</evidence>
<dbReference type="PANTHER" id="PTHR38603">
    <property type="entry name" value="CHAPERONE NAPD"/>
    <property type="match status" value="1"/>
</dbReference>
<dbReference type="EMBL" id="ATDT01000030">
    <property type="protein sequence ID" value="EPF15348.1"/>
    <property type="molecule type" value="Genomic_DNA"/>
</dbReference>
<comment type="caution">
    <text evidence="5">The sequence shown here is derived from an EMBL/GenBank/DDBJ whole genome shotgun (WGS) entry which is preliminary data.</text>
</comment>
<dbReference type="Proteomes" id="UP000014585">
    <property type="component" value="Unassembled WGS sequence"/>
</dbReference>
<comment type="similarity">
    <text evidence="4">Belongs to the NapD family.</text>
</comment>
<keyword evidence="2 4" id="KW-0963">Cytoplasm</keyword>
<proteinExistence type="inferred from homology"/>
<accession>S3INH1</accession>
<evidence type="ECO:0000256" key="3">
    <source>
        <dbReference type="ARBA" id="ARBA00023186"/>
    </source>
</evidence>
<evidence type="ECO:0000313" key="6">
    <source>
        <dbReference type="Proteomes" id="UP000014585"/>
    </source>
</evidence>
<dbReference type="PANTHER" id="PTHR38603:SF1">
    <property type="entry name" value="CHAPERONE NAPD"/>
    <property type="match status" value="1"/>
</dbReference>
<dbReference type="GO" id="GO:0005048">
    <property type="term" value="F:signal sequence binding"/>
    <property type="evidence" value="ECO:0007669"/>
    <property type="project" value="UniProtKB-UniRule"/>
</dbReference>
<dbReference type="GO" id="GO:0005737">
    <property type="term" value="C:cytoplasm"/>
    <property type="evidence" value="ECO:0007669"/>
    <property type="project" value="UniProtKB-SubCell"/>
</dbReference>
<evidence type="ECO:0000313" key="5">
    <source>
        <dbReference type="EMBL" id="EPF15348.1"/>
    </source>
</evidence>
<dbReference type="OrthoDB" id="6455702at2"/>
<dbReference type="GO" id="GO:0051224">
    <property type="term" value="P:negative regulation of protein transport"/>
    <property type="evidence" value="ECO:0007669"/>
    <property type="project" value="UniProtKB-UniRule"/>
</dbReference>
<dbReference type="HOGENOM" id="CLU_155794_1_0_6"/>
<evidence type="ECO:0000256" key="4">
    <source>
        <dbReference type="HAMAP-Rule" id="MF_02200"/>
    </source>
</evidence>
<sequence length="87" mass="9218">MHTDWHVCGLVVQAKPEHIAAVRSALNQLAGSEVTGDDAGTGKLAVVMEATDGKTLLEQIELARNISGVLAVSLVYHQQNEQGEEAP</sequence>
<dbReference type="InterPro" id="IPR005623">
    <property type="entry name" value="Chaperone_NapD_NO3_reduct"/>
</dbReference>
<evidence type="ECO:0000256" key="2">
    <source>
        <dbReference type="ARBA" id="ARBA00022490"/>
    </source>
</evidence>
<dbReference type="PATRIC" id="fig|566551.4.peg.3023"/>